<comment type="caution">
    <text evidence="2">The sequence shown here is derived from an EMBL/GenBank/DDBJ whole genome shotgun (WGS) entry which is preliminary data.</text>
</comment>
<dbReference type="InterPro" id="IPR036610">
    <property type="entry name" value="PEBP-like_sf"/>
</dbReference>
<feature type="chain" id="PRO_5005298584" evidence="1">
    <location>
        <begin position="22"/>
        <end position="184"/>
    </location>
</feature>
<keyword evidence="1" id="KW-0732">Signal</keyword>
<dbReference type="STRING" id="1513271.XM47_10235"/>
<dbReference type="InterPro" id="IPR008914">
    <property type="entry name" value="PEBP"/>
</dbReference>
<proteinExistence type="predicted"/>
<evidence type="ECO:0000256" key="1">
    <source>
        <dbReference type="SAM" id="SignalP"/>
    </source>
</evidence>
<keyword evidence="3" id="KW-1185">Reference proteome</keyword>
<dbReference type="OrthoDB" id="9797506at2"/>
<dbReference type="NCBIfam" id="TIGR00481">
    <property type="entry name" value="YbhB/YbcL family Raf kinase inhibitor-like protein"/>
    <property type="match status" value="1"/>
</dbReference>
<dbReference type="PANTHER" id="PTHR30289:SF1">
    <property type="entry name" value="PEBP (PHOSPHATIDYLETHANOLAMINE-BINDING PROTEIN) FAMILY PROTEIN"/>
    <property type="match status" value="1"/>
</dbReference>
<dbReference type="Proteomes" id="UP000037600">
    <property type="component" value="Unassembled WGS sequence"/>
</dbReference>
<name>A0A0J8GUY6_9ALTE</name>
<dbReference type="Gene3D" id="3.90.280.10">
    <property type="entry name" value="PEBP-like"/>
    <property type="match status" value="1"/>
</dbReference>
<organism evidence="2 3">
    <name type="scientific">Catenovulum maritimum</name>
    <dbReference type="NCBI Taxonomy" id="1513271"/>
    <lineage>
        <taxon>Bacteria</taxon>
        <taxon>Pseudomonadati</taxon>
        <taxon>Pseudomonadota</taxon>
        <taxon>Gammaproteobacteria</taxon>
        <taxon>Alteromonadales</taxon>
        <taxon>Alteromonadaceae</taxon>
        <taxon>Catenovulum</taxon>
    </lineage>
</organism>
<accession>A0A0J8GUY6</accession>
<dbReference type="PATRIC" id="fig|1513271.3.peg.2083"/>
<dbReference type="AlphaFoldDB" id="A0A0J8GUY6"/>
<evidence type="ECO:0000313" key="3">
    <source>
        <dbReference type="Proteomes" id="UP000037600"/>
    </source>
</evidence>
<dbReference type="SUPFAM" id="SSF49777">
    <property type="entry name" value="PEBP-like"/>
    <property type="match status" value="1"/>
</dbReference>
<feature type="signal peptide" evidence="1">
    <location>
        <begin position="1"/>
        <end position="21"/>
    </location>
</feature>
<gene>
    <name evidence="2" type="ORF">XM47_10235</name>
</gene>
<sequence>MSNLIKFLPVLSLFCSGSLFADHFTLKSADIEENQYMSKKHEFAGFGCTGEDKSPQLSWSNPPKGTKSFAITVYDPDAPTGSGWWHWQVINIPVSVNQLDTNAGSAKQNQMPTGSKQIQNDYGVAGFGGACPPKGHGTHNYKFTLHALSVEKLDIAENASGALTGYMINANTIETASITALYKR</sequence>
<dbReference type="InterPro" id="IPR005247">
    <property type="entry name" value="YbhB_YbcL/LppC-like"/>
</dbReference>
<evidence type="ECO:0000313" key="2">
    <source>
        <dbReference type="EMBL" id="KMT65109.1"/>
    </source>
</evidence>
<protein>
    <submittedName>
        <fullName evidence="2">Kinase inhibitor</fullName>
    </submittedName>
</protein>
<dbReference type="CDD" id="cd00865">
    <property type="entry name" value="PEBP_bact_arch"/>
    <property type="match status" value="1"/>
</dbReference>
<reference evidence="2 3" key="1">
    <citation type="submission" date="2015-04" db="EMBL/GenBank/DDBJ databases">
        <title>Draft Genome Sequence of the Novel Agar-Digesting Marine Bacterium Q1.</title>
        <authorList>
            <person name="Li Y."/>
            <person name="Li D."/>
            <person name="Chen G."/>
            <person name="Du Z."/>
        </authorList>
    </citation>
    <scope>NUCLEOTIDE SEQUENCE [LARGE SCALE GENOMIC DNA]</scope>
    <source>
        <strain evidence="2 3">Q1</strain>
    </source>
</reference>
<dbReference type="Pfam" id="PF01161">
    <property type="entry name" value="PBP"/>
    <property type="match status" value="1"/>
</dbReference>
<dbReference type="EMBL" id="LAZL01000015">
    <property type="protein sequence ID" value="KMT65109.1"/>
    <property type="molecule type" value="Genomic_DNA"/>
</dbReference>
<dbReference type="RefSeq" id="WP_048692233.1">
    <property type="nucleotide sequence ID" value="NZ_KQ130490.1"/>
</dbReference>
<dbReference type="PANTHER" id="PTHR30289">
    <property type="entry name" value="UNCHARACTERIZED PROTEIN YBCL-RELATED"/>
    <property type="match status" value="1"/>
</dbReference>